<evidence type="ECO:0000256" key="1">
    <source>
        <dbReference type="SAM" id="MobiDB-lite"/>
    </source>
</evidence>
<keyword evidence="3" id="KW-1185">Reference proteome</keyword>
<dbReference type="EMBL" id="BGZK01000460">
    <property type="protein sequence ID" value="GBP44857.1"/>
    <property type="molecule type" value="Genomic_DNA"/>
</dbReference>
<protein>
    <submittedName>
        <fullName evidence="2">Uncharacterized protein</fullName>
    </submittedName>
</protein>
<feature type="compositionally biased region" description="Polar residues" evidence="1">
    <location>
        <begin position="283"/>
        <end position="301"/>
    </location>
</feature>
<gene>
    <name evidence="2" type="ORF">EVAR_24770_1</name>
</gene>
<organism evidence="2 3">
    <name type="scientific">Eumeta variegata</name>
    <name type="common">Bagworm moth</name>
    <name type="synonym">Eumeta japonica</name>
    <dbReference type="NCBI Taxonomy" id="151549"/>
    <lineage>
        <taxon>Eukaryota</taxon>
        <taxon>Metazoa</taxon>
        <taxon>Ecdysozoa</taxon>
        <taxon>Arthropoda</taxon>
        <taxon>Hexapoda</taxon>
        <taxon>Insecta</taxon>
        <taxon>Pterygota</taxon>
        <taxon>Neoptera</taxon>
        <taxon>Endopterygota</taxon>
        <taxon>Lepidoptera</taxon>
        <taxon>Glossata</taxon>
        <taxon>Ditrysia</taxon>
        <taxon>Tineoidea</taxon>
        <taxon>Psychidae</taxon>
        <taxon>Oiketicinae</taxon>
        <taxon>Eumeta</taxon>
    </lineage>
</organism>
<feature type="region of interest" description="Disordered" evidence="1">
    <location>
        <begin position="261"/>
        <end position="301"/>
    </location>
</feature>
<name>A0A4C1W453_EUMVA</name>
<comment type="caution">
    <text evidence="2">The sequence shown here is derived from an EMBL/GenBank/DDBJ whole genome shotgun (WGS) entry which is preliminary data.</text>
</comment>
<evidence type="ECO:0000313" key="3">
    <source>
        <dbReference type="Proteomes" id="UP000299102"/>
    </source>
</evidence>
<feature type="region of interest" description="Disordered" evidence="1">
    <location>
        <begin position="184"/>
        <end position="208"/>
    </location>
</feature>
<reference evidence="2 3" key="1">
    <citation type="journal article" date="2019" name="Commun. Biol.">
        <title>The bagworm genome reveals a unique fibroin gene that provides high tensile strength.</title>
        <authorList>
            <person name="Kono N."/>
            <person name="Nakamura H."/>
            <person name="Ohtoshi R."/>
            <person name="Tomita M."/>
            <person name="Numata K."/>
            <person name="Arakawa K."/>
        </authorList>
    </citation>
    <scope>NUCLEOTIDE SEQUENCE [LARGE SCALE GENOMIC DNA]</scope>
</reference>
<evidence type="ECO:0000313" key="2">
    <source>
        <dbReference type="EMBL" id="GBP44857.1"/>
    </source>
</evidence>
<dbReference type="AlphaFoldDB" id="A0A4C1W453"/>
<sequence length="301" mass="33935">MARSLRFVATYVHNMTDGEVIAVPSSAAPQNWVGSSEYHSLTEYRREVIAFAVAFHPVSQSCGGPLPISFSIVSIYCISIMRPIKYPILCQEASNARVAALVVWVSNRKNIKSFRNSRDRYSPSIGTEKVKLQVPRVFNNLWHRLQNKYGRYCFISRISMWMSVTFNLKFRKWIIRWAKGPTDKAPTKAEMKAPPGGATSPARSRGHRTRPFTTVHALSQSYTPHARWPHATRKLAPIDAHRSVVVSTRLNLIYTEDVYRSQTETEDTSATRTKINVKAGGAQPTNRQLPSGFQSRNPAKG</sequence>
<dbReference type="Proteomes" id="UP000299102">
    <property type="component" value="Unassembled WGS sequence"/>
</dbReference>
<accession>A0A4C1W453</accession>
<proteinExistence type="predicted"/>